<dbReference type="VEuPathDB" id="FungiDB:EMCG_05082"/>
<sequence length="86" mass="9541">MLLQFAQAPTTAEPGPFVSQSIHAEEKIACCPGIMGYGRYSDAQGMTCKLFRICEAGQGAEVVYETWQKLQKSPDDIDERKRALTK</sequence>
<reference evidence="2" key="1">
    <citation type="journal article" date="2015" name="PLoS Genet.">
        <title>The dynamic genome and transcriptome of the human fungal pathogen Blastomyces and close relative Emmonsia.</title>
        <authorList>
            <person name="Munoz J.F."/>
            <person name="Gauthier G.M."/>
            <person name="Desjardins C.A."/>
            <person name="Gallo J.E."/>
            <person name="Holder J."/>
            <person name="Sullivan T.D."/>
            <person name="Marty A.J."/>
            <person name="Carmen J.C."/>
            <person name="Chen Z."/>
            <person name="Ding L."/>
            <person name="Gujja S."/>
            <person name="Magrini V."/>
            <person name="Misas E."/>
            <person name="Mitreva M."/>
            <person name="Priest M."/>
            <person name="Saif S."/>
            <person name="Whiston E.A."/>
            <person name="Young S."/>
            <person name="Zeng Q."/>
            <person name="Goldman W.E."/>
            <person name="Mardis E.R."/>
            <person name="Taylor J.W."/>
            <person name="McEwen J.G."/>
            <person name="Clay O.K."/>
            <person name="Klein B.S."/>
            <person name="Cuomo C.A."/>
        </authorList>
    </citation>
    <scope>NUCLEOTIDE SEQUENCE [LARGE SCALE GENOMIC DNA]</scope>
    <source>
        <strain evidence="2">UAMH 3008</strain>
    </source>
</reference>
<evidence type="ECO:0000313" key="2">
    <source>
        <dbReference type="Proteomes" id="UP000034164"/>
    </source>
</evidence>
<dbReference type="AlphaFoldDB" id="A0A0G2HR38"/>
<protein>
    <submittedName>
        <fullName evidence="1">Uncharacterized protein</fullName>
    </submittedName>
</protein>
<name>A0A0G2HR38_9EURO</name>
<dbReference type="Proteomes" id="UP000034164">
    <property type="component" value="Unassembled WGS sequence"/>
</dbReference>
<comment type="caution">
    <text evidence="1">The sequence shown here is derived from an EMBL/GenBank/DDBJ whole genome shotgun (WGS) entry which is preliminary data.</text>
</comment>
<proteinExistence type="predicted"/>
<accession>A0A0G2HR38</accession>
<gene>
    <name evidence="1" type="ORF">EMCG_05082</name>
</gene>
<dbReference type="EMBL" id="LCZI01001578">
    <property type="protein sequence ID" value="KKZ60160.1"/>
    <property type="molecule type" value="Genomic_DNA"/>
</dbReference>
<organism evidence="1 2">
    <name type="scientific">[Emmonsia] crescens</name>
    <dbReference type="NCBI Taxonomy" id="73230"/>
    <lineage>
        <taxon>Eukaryota</taxon>
        <taxon>Fungi</taxon>
        <taxon>Dikarya</taxon>
        <taxon>Ascomycota</taxon>
        <taxon>Pezizomycotina</taxon>
        <taxon>Eurotiomycetes</taxon>
        <taxon>Eurotiomycetidae</taxon>
        <taxon>Onygenales</taxon>
        <taxon>Ajellomycetaceae</taxon>
        <taxon>Emergomyces</taxon>
    </lineage>
</organism>
<evidence type="ECO:0000313" key="1">
    <source>
        <dbReference type="EMBL" id="KKZ60160.1"/>
    </source>
</evidence>